<keyword evidence="5" id="KW-0720">Serine protease</keyword>
<evidence type="ECO:0000313" key="12">
    <source>
        <dbReference type="Proteomes" id="UP000653305"/>
    </source>
</evidence>
<protein>
    <submittedName>
        <fullName evidence="11">Subtilisin-like protease</fullName>
    </submittedName>
</protein>
<dbReference type="GO" id="GO:0004252">
    <property type="term" value="F:serine-type endopeptidase activity"/>
    <property type="evidence" value="ECO:0007669"/>
    <property type="project" value="InterPro"/>
</dbReference>
<dbReference type="Pfam" id="PF00082">
    <property type="entry name" value="Peptidase_S8"/>
    <property type="match status" value="1"/>
</dbReference>
<dbReference type="PANTHER" id="PTHR10795">
    <property type="entry name" value="PROPROTEIN CONVERTASE SUBTILISIN/KEXIN"/>
    <property type="match status" value="1"/>
</dbReference>
<name>A0A830CB95_9LAMI</name>
<evidence type="ECO:0000256" key="5">
    <source>
        <dbReference type="ARBA" id="ARBA00022825"/>
    </source>
</evidence>
<comment type="caution">
    <text evidence="11">The sequence shown here is derived from an EMBL/GenBank/DDBJ whole genome shotgun (WGS) entry which is preliminary data.</text>
</comment>
<organism evidence="11 12">
    <name type="scientific">Phtheirospermum japonicum</name>
    <dbReference type="NCBI Taxonomy" id="374723"/>
    <lineage>
        <taxon>Eukaryota</taxon>
        <taxon>Viridiplantae</taxon>
        <taxon>Streptophyta</taxon>
        <taxon>Embryophyta</taxon>
        <taxon>Tracheophyta</taxon>
        <taxon>Spermatophyta</taxon>
        <taxon>Magnoliopsida</taxon>
        <taxon>eudicotyledons</taxon>
        <taxon>Gunneridae</taxon>
        <taxon>Pentapetalae</taxon>
        <taxon>asterids</taxon>
        <taxon>lamiids</taxon>
        <taxon>Lamiales</taxon>
        <taxon>Orobanchaceae</taxon>
        <taxon>Orobanchaceae incertae sedis</taxon>
        <taxon>Phtheirospermum</taxon>
    </lineage>
</organism>
<dbReference type="FunFam" id="3.40.50.200:FF:000006">
    <property type="entry name" value="Subtilisin-like protease SBT1.5"/>
    <property type="match status" value="1"/>
</dbReference>
<comment type="similarity">
    <text evidence="1 7">Belongs to the peptidase S8 family.</text>
</comment>
<dbReference type="EMBL" id="BMAC01000246">
    <property type="protein sequence ID" value="GFP91521.1"/>
    <property type="molecule type" value="Genomic_DNA"/>
</dbReference>
<dbReference type="InterPro" id="IPR045051">
    <property type="entry name" value="SBT"/>
</dbReference>
<dbReference type="AlphaFoldDB" id="A0A830CB95"/>
<dbReference type="Gene3D" id="3.40.50.200">
    <property type="entry name" value="Peptidase S8/S53 domain"/>
    <property type="match status" value="1"/>
</dbReference>
<keyword evidence="6" id="KW-0325">Glycoprotein</keyword>
<dbReference type="Pfam" id="PF05922">
    <property type="entry name" value="Inhibitor_I9"/>
    <property type="match status" value="1"/>
</dbReference>
<evidence type="ECO:0000259" key="10">
    <source>
        <dbReference type="Pfam" id="PF05922"/>
    </source>
</evidence>
<evidence type="ECO:0000256" key="6">
    <source>
        <dbReference type="ARBA" id="ARBA00023180"/>
    </source>
</evidence>
<dbReference type="InterPro" id="IPR010259">
    <property type="entry name" value="S8pro/Inhibitor_I9"/>
</dbReference>
<evidence type="ECO:0000256" key="3">
    <source>
        <dbReference type="ARBA" id="ARBA00022729"/>
    </source>
</evidence>
<dbReference type="Pfam" id="PF02225">
    <property type="entry name" value="PA"/>
    <property type="match status" value="1"/>
</dbReference>
<evidence type="ECO:0000256" key="1">
    <source>
        <dbReference type="ARBA" id="ARBA00011073"/>
    </source>
</evidence>
<dbReference type="CDD" id="cd04852">
    <property type="entry name" value="Peptidases_S8_3"/>
    <property type="match status" value="1"/>
</dbReference>
<dbReference type="CDD" id="cd02120">
    <property type="entry name" value="PA_subtilisin_like"/>
    <property type="match status" value="1"/>
</dbReference>
<reference evidence="11" key="1">
    <citation type="submission" date="2020-07" db="EMBL/GenBank/DDBJ databases">
        <title>Ethylene signaling mediates host invasion by parasitic plants.</title>
        <authorList>
            <person name="Yoshida S."/>
        </authorList>
    </citation>
    <scope>NUCLEOTIDE SEQUENCE</scope>
    <source>
        <strain evidence="11">Okayama</strain>
    </source>
</reference>
<sequence>MDSAKMNALDASLGPSRKWHEEIIESISISSDRDANHNPKLHYAYNTVISGFSAKLTEQHLESLRGVDGFLSASRDKLRTLHTTHSPQFLGLRKGQGLWSAGNLGSDVIIGLVDTGIWPEHPSFNESGLSPVPRRWKGKCQAGTKFTASNCNRKLIGAAAFFKGYESARDSEGHGTHTASTAGGNLVGRANIFGRANGTAAGMRYTARIAAYKACYERGCADSDILAAMEQAVKDGVDVLSLSLGGEAQPYYDDAVAFGAFGAIKKGVIVSTSAGNSGPNSYTVGNVAPWLMTVAASTTDRNFLAQVRLGDGQIFSGASLFPGEPTKQLPLVTFNFLFVYNETGDAMFCKSGSLSSTLVKGKNVICVRGGDIGRVEKGQVVKAAGGAGMILANSMEQGEETIADAHVLPAISLGASDSEAIIKYAIHSNNTTASITFPGDVYGYPAPVMAAFSSRGPNSVDPYILKPDVTAPGVNILAAWPTNVSPTRLESDKGAFCLIFCRALPCRVPHVSGLIALLKSLRRDWSPAAIKSALMTTAYVHDSKNNLISDAAAALNGSKYANPFVFGSGHVHPERASDPA</sequence>
<keyword evidence="2 11" id="KW-0645">Protease</keyword>
<keyword evidence="4" id="KW-0378">Hydrolase</keyword>
<proteinExistence type="inferred from homology"/>
<comment type="caution">
    <text evidence="7">Lacks conserved residue(s) required for the propagation of feature annotation.</text>
</comment>
<dbReference type="InterPro" id="IPR034197">
    <property type="entry name" value="Peptidases_S8_3"/>
</dbReference>
<evidence type="ECO:0000256" key="2">
    <source>
        <dbReference type="ARBA" id="ARBA00022670"/>
    </source>
</evidence>
<dbReference type="GO" id="GO:0006508">
    <property type="term" value="P:proteolysis"/>
    <property type="evidence" value="ECO:0007669"/>
    <property type="project" value="UniProtKB-KW"/>
</dbReference>
<dbReference type="InterPro" id="IPR000209">
    <property type="entry name" value="Peptidase_S8/S53_dom"/>
</dbReference>
<dbReference type="PROSITE" id="PS51892">
    <property type="entry name" value="SUBTILASE"/>
    <property type="match status" value="1"/>
</dbReference>
<evidence type="ECO:0000313" key="11">
    <source>
        <dbReference type="EMBL" id="GFP91521.1"/>
    </source>
</evidence>
<dbReference type="InterPro" id="IPR003137">
    <property type="entry name" value="PA_domain"/>
</dbReference>
<dbReference type="PROSITE" id="PS00136">
    <property type="entry name" value="SUBTILASE_ASP"/>
    <property type="match status" value="1"/>
</dbReference>
<gene>
    <name evidence="11" type="ORF">PHJA_001296100</name>
</gene>
<keyword evidence="12" id="KW-1185">Reference proteome</keyword>
<dbReference type="SUPFAM" id="SSF52743">
    <property type="entry name" value="Subtilisin-like"/>
    <property type="match status" value="1"/>
</dbReference>
<evidence type="ECO:0000259" key="9">
    <source>
        <dbReference type="Pfam" id="PF02225"/>
    </source>
</evidence>
<dbReference type="Gene3D" id="3.50.30.30">
    <property type="match status" value="1"/>
</dbReference>
<feature type="domain" description="PA" evidence="9">
    <location>
        <begin position="348"/>
        <end position="421"/>
    </location>
</feature>
<dbReference type="FunFam" id="3.50.30.30:FF:000005">
    <property type="entry name" value="subtilisin-like protease SBT1.5"/>
    <property type="match status" value="1"/>
</dbReference>
<dbReference type="InterPro" id="IPR037045">
    <property type="entry name" value="S8pro/Inhibitor_I9_sf"/>
</dbReference>
<dbReference type="Gene3D" id="3.30.70.80">
    <property type="entry name" value="Peptidase S8 propeptide/proteinase inhibitor I9"/>
    <property type="match status" value="1"/>
</dbReference>
<evidence type="ECO:0000256" key="4">
    <source>
        <dbReference type="ARBA" id="ARBA00022801"/>
    </source>
</evidence>
<evidence type="ECO:0000256" key="7">
    <source>
        <dbReference type="PROSITE-ProRule" id="PRU01240"/>
    </source>
</evidence>
<dbReference type="PRINTS" id="PR00723">
    <property type="entry name" value="SUBTILISIN"/>
</dbReference>
<evidence type="ECO:0000259" key="8">
    <source>
        <dbReference type="Pfam" id="PF00082"/>
    </source>
</evidence>
<keyword evidence="3" id="KW-0732">Signal</keyword>
<feature type="domain" description="Inhibitor I9" evidence="10">
    <location>
        <begin position="17"/>
        <end position="82"/>
    </location>
</feature>
<feature type="domain" description="Peptidase S8/S53" evidence="8">
    <location>
        <begin position="105"/>
        <end position="545"/>
    </location>
</feature>
<dbReference type="InterPro" id="IPR023827">
    <property type="entry name" value="Peptidase_S8_Asp-AS"/>
</dbReference>
<dbReference type="InterPro" id="IPR036852">
    <property type="entry name" value="Peptidase_S8/S53_dom_sf"/>
</dbReference>
<dbReference type="Proteomes" id="UP000653305">
    <property type="component" value="Unassembled WGS sequence"/>
</dbReference>
<dbReference type="InterPro" id="IPR015500">
    <property type="entry name" value="Peptidase_S8_subtilisin-rel"/>
</dbReference>
<dbReference type="OrthoDB" id="206201at2759"/>
<accession>A0A830CB95</accession>